<proteinExistence type="predicted"/>
<name>A0A917PCT1_9DEIO</name>
<keyword evidence="3" id="KW-1185">Reference proteome</keyword>
<dbReference type="EMBL" id="BMOE01000003">
    <property type="protein sequence ID" value="GGJ71120.1"/>
    <property type="molecule type" value="Genomic_DNA"/>
</dbReference>
<evidence type="ECO:0000313" key="3">
    <source>
        <dbReference type="Proteomes" id="UP000635726"/>
    </source>
</evidence>
<protein>
    <submittedName>
        <fullName evidence="2">Uncharacterized protein</fullName>
    </submittedName>
</protein>
<evidence type="ECO:0000313" key="2">
    <source>
        <dbReference type="EMBL" id="GGJ71120.1"/>
    </source>
</evidence>
<accession>A0A917PCT1</accession>
<reference evidence="2" key="1">
    <citation type="journal article" date="2014" name="Int. J. Syst. Evol. Microbiol.">
        <title>Complete genome sequence of Corynebacterium casei LMG S-19264T (=DSM 44701T), isolated from a smear-ripened cheese.</title>
        <authorList>
            <consortium name="US DOE Joint Genome Institute (JGI-PGF)"/>
            <person name="Walter F."/>
            <person name="Albersmeier A."/>
            <person name="Kalinowski J."/>
            <person name="Ruckert C."/>
        </authorList>
    </citation>
    <scope>NUCLEOTIDE SEQUENCE</scope>
    <source>
        <strain evidence="2">JCM 14371</strain>
    </source>
</reference>
<organism evidence="2 3">
    <name type="scientific">Deinococcus aquiradiocola</name>
    <dbReference type="NCBI Taxonomy" id="393059"/>
    <lineage>
        <taxon>Bacteria</taxon>
        <taxon>Thermotogati</taxon>
        <taxon>Deinococcota</taxon>
        <taxon>Deinococci</taxon>
        <taxon>Deinococcales</taxon>
        <taxon>Deinococcaceae</taxon>
        <taxon>Deinococcus</taxon>
    </lineage>
</organism>
<feature type="signal peptide" evidence="1">
    <location>
        <begin position="1"/>
        <end position="27"/>
    </location>
</feature>
<sequence length="160" mass="16684">MHPRTRRLTSAALLLTLTATPFSTSYAILDKTRFLLHLGAAYYAFHHWDLMPFRQGKFSAGAPGRTAAMVKGGLALAFAAHEVSVARKVAANSASPTLMKLDGALNTLSAEMTTLGGTLKTGKVNPADEQALENGAGALSAQAAANGQVIRDVPTPIPGL</sequence>
<dbReference type="RefSeq" id="WP_188961596.1">
    <property type="nucleotide sequence ID" value="NZ_BMOE01000003.1"/>
</dbReference>
<comment type="caution">
    <text evidence="2">The sequence shown here is derived from an EMBL/GenBank/DDBJ whole genome shotgun (WGS) entry which is preliminary data.</text>
</comment>
<feature type="chain" id="PRO_5036678245" evidence="1">
    <location>
        <begin position="28"/>
        <end position="160"/>
    </location>
</feature>
<dbReference type="AlphaFoldDB" id="A0A917PCT1"/>
<evidence type="ECO:0000256" key="1">
    <source>
        <dbReference type="SAM" id="SignalP"/>
    </source>
</evidence>
<gene>
    <name evidence="2" type="ORF">GCM10008939_14400</name>
</gene>
<dbReference type="Proteomes" id="UP000635726">
    <property type="component" value="Unassembled WGS sequence"/>
</dbReference>
<keyword evidence="1" id="KW-0732">Signal</keyword>
<reference evidence="2" key="2">
    <citation type="submission" date="2020-09" db="EMBL/GenBank/DDBJ databases">
        <authorList>
            <person name="Sun Q."/>
            <person name="Ohkuma M."/>
        </authorList>
    </citation>
    <scope>NUCLEOTIDE SEQUENCE</scope>
    <source>
        <strain evidence="2">JCM 14371</strain>
    </source>
</reference>